<accession>A0ABD3M769</accession>
<dbReference type="AlphaFoldDB" id="A0ABD3M769"/>
<dbReference type="InterPro" id="IPR006818">
    <property type="entry name" value="ASF1-like"/>
</dbReference>
<evidence type="ECO:0000256" key="3">
    <source>
        <dbReference type="ARBA" id="ARBA00023015"/>
    </source>
</evidence>
<dbReference type="PIRSF" id="PIRSF037759">
    <property type="entry name" value="Histone_Asf1"/>
    <property type="match status" value="1"/>
</dbReference>
<protein>
    <recommendedName>
        <fullName evidence="10">Histone chaperone</fullName>
    </recommendedName>
</protein>
<dbReference type="InterPro" id="IPR017282">
    <property type="entry name" value="Hist_deposition_Asf1"/>
</dbReference>
<dbReference type="Gene3D" id="2.60.40.1490">
    <property type="entry name" value="Histone chaperone ASF1-like"/>
    <property type="match status" value="1"/>
</dbReference>
<dbReference type="SUPFAM" id="SSF101546">
    <property type="entry name" value="ASF1-like"/>
    <property type="match status" value="1"/>
</dbReference>
<proteinExistence type="inferred from homology"/>
<evidence type="ECO:0000256" key="7">
    <source>
        <dbReference type="SAM" id="MobiDB-lite"/>
    </source>
</evidence>
<evidence type="ECO:0000256" key="1">
    <source>
        <dbReference type="ARBA" id="ARBA00004123"/>
    </source>
</evidence>
<evidence type="ECO:0000256" key="6">
    <source>
        <dbReference type="ARBA" id="ARBA00023242"/>
    </source>
</evidence>
<feature type="region of interest" description="Disordered" evidence="7">
    <location>
        <begin position="151"/>
        <end position="242"/>
    </location>
</feature>
<keyword evidence="5" id="KW-0143">Chaperone</keyword>
<comment type="caution">
    <text evidence="8">The sequence shown here is derived from an EMBL/GenBank/DDBJ whole genome shotgun (WGS) entry which is preliminary data.</text>
</comment>
<sequence length="242" mass="27499">MALVNLVNMAVLNNPSQFLSPFSFEITFECLQPLEDDLEWKVLYVGSAEDTTHDQVLDEILVGPIPVGINKFELHADAPDISQIPENDILGVTVVLVTCSYRDKEFVRVGYYVNNEYTEPYDELVGPPKPLDMEKVRRVILSEKPRVTRFPIQWGDATKEEEQQQQQPPQKILEDGPEQEQDNNNNNANNMSMEEDGRIMPQDDLEDGEGGAEFGDEDEDDDLSIEGQNMMMDDDNMIPVME</sequence>
<organism evidence="8 9">
    <name type="scientific">Discostella pseudostelligera</name>
    <dbReference type="NCBI Taxonomy" id="259834"/>
    <lineage>
        <taxon>Eukaryota</taxon>
        <taxon>Sar</taxon>
        <taxon>Stramenopiles</taxon>
        <taxon>Ochrophyta</taxon>
        <taxon>Bacillariophyta</taxon>
        <taxon>Coscinodiscophyceae</taxon>
        <taxon>Thalassiosirophycidae</taxon>
        <taxon>Stephanodiscales</taxon>
        <taxon>Stephanodiscaceae</taxon>
        <taxon>Discostella</taxon>
    </lineage>
</organism>
<name>A0ABD3M769_9STRA</name>
<evidence type="ECO:0000313" key="8">
    <source>
        <dbReference type="EMBL" id="KAL3759768.1"/>
    </source>
</evidence>
<feature type="compositionally biased region" description="Acidic residues" evidence="7">
    <location>
        <begin position="203"/>
        <end position="224"/>
    </location>
</feature>
<evidence type="ECO:0000256" key="5">
    <source>
        <dbReference type="ARBA" id="ARBA00023186"/>
    </source>
</evidence>
<evidence type="ECO:0000256" key="4">
    <source>
        <dbReference type="ARBA" id="ARBA00023163"/>
    </source>
</evidence>
<gene>
    <name evidence="8" type="ORF">ACHAWU_007512</name>
</gene>
<evidence type="ECO:0000256" key="2">
    <source>
        <dbReference type="ARBA" id="ARBA00006051"/>
    </source>
</evidence>
<keyword evidence="4" id="KW-0804">Transcription</keyword>
<dbReference type="PANTHER" id="PTHR12040:SF0">
    <property type="entry name" value="HISTONE CHAPERONE ASF1"/>
    <property type="match status" value="1"/>
</dbReference>
<dbReference type="InterPro" id="IPR036747">
    <property type="entry name" value="ASF1-like_sf"/>
</dbReference>
<dbReference type="EMBL" id="JALLBG020000196">
    <property type="protein sequence ID" value="KAL3759768.1"/>
    <property type="molecule type" value="Genomic_DNA"/>
</dbReference>
<comment type="similarity">
    <text evidence="2">Belongs to the ASF1 family.</text>
</comment>
<dbReference type="Proteomes" id="UP001530293">
    <property type="component" value="Unassembled WGS sequence"/>
</dbReference>
<evidence type="ECO:0008006" key="10">
    <source>
        <dbReference type="Google" id="ProtNLM"/>
    </source>
</evidence>
<dbReference type="Pfam" id="PF04729">
    <property type="entry name" value="ASF1_hist_chap"/>
    <property type="match status" value="1"/>
</dbReference>
<reference evidence="8 9" key="1">
    <citation type="submission" date="2024-10" db="EMBL/GenBank/DDBJ databases">
        <title>Updated reference genomes for cyclostephanoid diatoms.</title>
        <authorList>
            <person name="Roberts W.R."/>
            <person name="Alverson A.J."/>
        </authorList>
    </citation>
    <scope>NUCLEOTIDE SEQUENCE [LARGE SCALE GENOMIC DNA]</scope>
    <source>
        <strain evidence="8 9">AJA232-27</strain>
    </source>
</reference>
<evidence type="ECO:0000313" key="9">
    <source>
        <dbReference type="Proteomes" id="UP001530293"/>
    </source>
</evidence>
<dbReference type="GO" id="GO:0005634">
    <property type="term" value="C:nucleus"/>
    <property type="evidence" value="ECO:0007669"/>
    <property type="project" value="UniProtKB-SubCell"/>
</dbReference>
<keyword evidence="3" id="KW-0805">Transcription regulation</keyword>
<keyword evidence="6" id="KW-0539">Nucleus</keyword>
<keyword evidence="9" id="KW-1185">Reference proteome</keyword>
<comment type="subcellular location">
    <subcellularLocation>
        <location evidence="1">Nucleus</location>
    </subcellularLocation>
</comment>
<dbReference type="PANTHER" id="PTHR12040">
    <property type="entry name" value="ANTI-SILENCING PROTEIN 1"/>
    <property type="match status" value="1"/>
</dbReference>